<dbReference type="EC" id="2.7.13.3" evidence="2"/>
<reference evidence="11" key="1">
    <citation type="journal article" date="2020" name="mSystems">
        <title>Genome- and Community-Level Interaction Insights into Carbon Utilization and Element Cycling Functions of Hydrothermarchaeota in Hydrothermal Sediment.</title>
        <authorList>
            <person name="Zhou Z."/>
            <person name="Liu Y."/>
            <person name="Xu W."/>
            <person name="Pan J."/>
            <person name="Luo Z.H."/>
            <person name="Li M."/>
        </authorList>
    </citation>
    <scope>NUCLEOTIDE SEQUENCE [LARGE SCALE GENOMIC DNA]</scope>
    <source>
        <strain evidence="11">SpSt-902</strain>
    </source>
</reference>
<evidence type="ECO:0000256" key="6">
    <source>
        <dbReference type="ARBA" id="ARBA00022777"/>
    </source>
</evidence>
<dbReference type="Pfam" id="PF00512">
    <property type="entry name" value="HisKA"/>
    <property type="match status" value="1"/>
</dbReference>
<dbReference type="InterPro" id="IPR036890">
    <property type="entry name" value="HATPase_C_sf"/>
</dbReference>
<gene>
    <name evidence="11" type="ORF">ENX03_03940</name>
</gene>
<dbReference type="PANTHER" id="PTHR43065:SF10">
    <property type="entry name" value="PEROXIDE STRESS-ACTIVATED HISTIDINE KINASE MAK3"/>
    <property type="match status" value="1"/>
</dbReference>
<dbReference type="SMART" id="SM00388">
    <property type="entry name" value="HisKA"/>
    <property type="match status" value="1"/>
</dbReference>
<evidence type="ECO:0000313" key="11">
    <source>
        <dbReference type="EMBL" id="HFT93092.1"/>
    </source>
</evidence>
<keyword evidence="4" id="KW-0808">Transferase</keyword>
<sequence length="406" mass="45006">MATEPQASRNVSVLSEAFSTFREASDRLVSTYQGLEEKIAELSRVIREKDRALDSQGQFLDAVLKSLSTGVIVLTSGGRILWTNPKVVEWIGEREEEILGVLSGWGVWPVMDEAFQFPVLWKGRSLILNRSVVRDPDGRPAGHVLILTDRTRLREMEEEVARDRRLKEMGEMVATIAHELRNPLGSLEIFASLAQKEVPPDTPLSDWVGYMRVQVSRLDRLIGNLLSYTRPPEIVLAGMDLGAFLRRAESDFRRILDMRARAGDPPVRFDVQGDRETWICADEALLYQALYNLVNNAFQAVEGIPGGEVCVEGQVSPDGWFCLRVRDNGPGISETAKEHVCAPFFSTKPKGTGLGLSIVHNIAEAHKGTMGFDSRPGHTAFWIKFPAGSGCLEKAGAGSSTREEEQ</sequence>
<evidence type="ECO:0000256" key="3">
    <source>
        <dbReference type="ARBA" id="ARBA00022553"/>
    </source>
</evidence>
<dbReference type="InterPro" id="IPR005467">
    <property type="entry name" value="His_kinase_dom"/>
</dbReference>
<dbReference type="InterPro" id="IPR003594">
    <property type="entry name" value="HATPase_dom"/>
</dbReference>
<dbReference type="Gene3D" id="1.10.287.130">
    <property type="match status" value="1"/>
</dbReference>
<dbReference type="EMBL" id="DTMM01000082">
    <property type="protein sequence ID" value="HFT93092.1"/>
    <property type="molecule type" value="Genomic_DNA"/>
</dbReference>
<accession>A0A7C3QU85</accession>
<dbReference type="SUPFAM" id="SSF55874">
    <property type="entry name" value="ATPase domain of HSP90 chaperone/DNA topoisomerase II/histidine kinase"/>
    <property type="match status" value="1"/>
</dbReference>
<dbReference type="PRINTS" id="PR00344">
    <property type="entry name" value="BCTRLSENSOR"/>
</dbReference>
<evidence type="ECO:0000259" key="9">
    <source>
        <dbReference type="PROSITE" id="PS50109"/>
    </source>
</evidence>
<dbReference type="InterPro" id="IPR036097">
    <property type="entry name" value="HisK_dim/P_sf"/>
</dbReference>
<proteinExistence type="predicted"/>
<dbReference type="PANTHER" id="PTHR43065">
    <property type="entry name" value="SENSOR HISTIDINE KINASE"/>
    <property type="match status" value="1"/>
</dbReference>
<dbReference type="AlphaFoldDB" id="A0A7C3QU85"/>
<organism evidence="11">
    <name type="scientific">Leptospirillum ferriphilum</name>
    <dbReference type="NCBI Taxonomy" id="178606"/>
    <lineage>
        <taxon>Bacteria</taxon>
        <taxon>Pseudomonadati</taxon>
        <taxon>Nitrospirota</taxon>
        <taxon>Nitrospiria</taxon>
        <taxon>Nitrospirales</taxon>
        <taxon>Nitrospiraceae</taxon>
        <taxon>Leptospirillum</taxon>
    </lineage>
</organism>
<dbReference type="GO" id="GO:0000155">
    <property type="term" value="F:phosphorelay sensor kinase activity"/>
    <property type="evidence" value="ECO:0007669"/>
    <property type="project" value="InterPro"/>
</dbReference>
<comment type="catalytic activity">
    <reaction evidence="1">
        <text>ATP + protein L-histidine = ADP + protein N-phospho-L-histidine.</text>
        <dbReference type="EC" id="2.7.13.3"/>
    </reaction>
</comment>
<keyword evidence="3" id="KW-0597">Phosphoprotein</keyword>
<name>A0A7C3QU85_9BACT</name>
<evidence type="ECO:0000256" key="8">
    <source>
        <dbReference type="ARBA" id="ARBA00023012"/>
    </source>
</evidence>
<evidence type="ECO:0000259" key="10">
    <source>
        <dbReference type="PROSITE" id="PS50112"/>
    </source>
</evidence>
<dbReference type="Pfam" id="PF02518">
    <property type="entry name" value="HATPase_c"/>
    <property type="match status" value="1"/>
</dbReference>
<dbReference type="PROSITE" id="PS50109">
    <property type="entry name" value="HIS_KIN"/>
    <property type="match status" value="1"/>
</dbReference>
<evidence type="ECO:0000256" key="7">
    <source>
        <dbReference type="ARBA" id="ARBA00022840"/>
    </source>
</evidence>
<dbReference type="SMART" id="SM00387">
    <property type="entry name" value="HATPase_c"/>
    <property type="match status" value="1"/>
</dbReference>
<evidence type="ECO:0000256" key="1">
    <source>
        <dbReference type="ARBA" id="ARBA00000085"/>
    </source>
</evidence>
<dbReference type="SUPFAM" id="SSF47384">
    <property type="entry name" value="Homodimeric domain of signal transducing histidine kinase"/>
    <property type="match status" value="1"/>
</dbReference>
<keyword evidence="8" id="KW-0902">Two-component regulatory system</keyword>
<dbReference type="CDD" id="cd00082">
    <property type="entry name" value="HisKA"/>
    <property type="match status" value="1"/>
</dbReference>
<keyword evidence="6" id="KW-0418">Kinase</keyword>
<evidence type="ECO:0000256" key="5">
    <source>
        <dbReference type="ARBA" id="ARBA00022741"/>
    </source>
</evidence>
<dbReference type="InterPro" id="IPR003661">
    <property type="entry name" value="HisK_dim/P_dom"/>
</dbReference>
<evidence type="ECO:0000256" key="2">
    <source>
        <dbReference type="ARBA" id="ARBA00012438"/>
    </source>
</evidence>
<feature type="domain" description="Histidine kinase" evidence="9">
    <location>
        <begin position="175"/>
        <end position="389"/>
    </location>
</feature>
<dbReference type="Gene3D" id="3.30.565.10">
    <property type="entry name" value="Histidine kinase-like ATPase, C-terminal domain"/>
    <property type="match status" value="1"/>
</dbReference>
<dbReference type="InterPro" id="IPR000014">
    <property type="entry name" value="PAS"/>
</dbReference>
<dbReference type="Gene3D" id="3.30.450.20">
    <property type="entry name" value="PAS domain"/>
    <property type="match status" value="1"/>
</dbReference>
<dbReference type="InterPro" id="IPR004358">
    <property type="entry name" value="Sig_transdc_His_kin-like_C"/>
</dbReference>
<comment type="caution">
    <text evidence="11">The sequence shown here is derived from an EMBL/GenBank/DDBJ whole genome shotgun (WGS) entry which is preliminary data.</text>
</comment>
<dbReference type="SUPFAM" id="SSF55785">
    <property type="entry name" value="PYP-like sensor domain (PAS domain)"/>
    <property type="match status" value="1"/>
</dbReference>
<keyword evidence="5" id="KW-0547">Nucleotide-binding</keyword>
<dbReference type="GO" id="GO:0005524">
    <property type="term" value="F:ATP binding"/>
    <property type="evidence" value="ECO:0007669"/>
    <property type="project" value="UniProtKB-KW"/>
</dbReference>
<dbReference type="PROSITE" id="PS50112">
    <property type="entry name" value="PAS"/>
    <property type="match status" value="1"/>
</dbReference>
<protein>
    <recommendedName>
        <fullName evidence="2">histidine kinase</fullName>
        <ecNumber evidence="2">2.7.13.3</ecNumber>
    </recommendedName>
</protein>
<evidence type="ECO:0000256" key="4">
    <source>
        <dbReference type="ARBA" id="ARBA00022679"/>
    </source>
</evidence>
<feature type="domain" description="PAS" evidence="10">
    <location>
        <begin position="56"/>
        <end position="100"/>
    </location>
</feature>
<dbReference type="InterPro" id="IPR035965">
    <property type="entry name" value="PAS-like_dom_sf"/>
</dbReference>
<keyword evidence="7" id="KW-0067">ATP-binding</keyword>